<dbReference type="Gene3D" id="3.30.1540.20">
    <property type="entry name" value="MutL, C-terminal domain, dimerisation subdomain"/>
    <property type="match status" value="1"/>
</dbReference>
<dbReference type="SUPFAM" id="SSF55874">
    <property type="entry name" value="ATPase domain of HSP90 chaperone/DNA topoisomerase II/histidine kinase"/>
    <property type="match status" value="1"/>
</dbReference>
<dbReference type="NCBIfam" id="TIGR00585">
    <property type="entry name" value="mutl"/>
    <property type="match status" value="1"/>
</dbReference>
<evidence type="ECO:0000256" key="3">
    <source>
        <dbReference type="ARBA" id="ARBA00023204"/>
    </source>
</evidence>
<evidence type="ECO:0000256" key="4">
    <source>
        <dbReference type="HAMAP-Rule" id="MF_00149"/>
    </source>
</evidence>
<dbReference type="GO" id="GO:0140664">
    <property type="term" value="F:ATP-dependent DNA damage sensor activity"/>
    <property type="evidence" value="ECO:0007669"/>
    <property type="project" value="InterPro"/>
</dbReference>
<dbReference type="Pfam" id="PF01119">
    <property type="entry name" value="DNA_mis_repair"/>
    <property type="match status" value="1"/>
</dbReference>
<dbReference type="SUPFAM" id="SSF118116">
    <property type="entry name" value="DNA mismatch repair protein MutL"/>
    <property type="match status" value="1"/>
</dbReference>
<keyword evidence="3 4" id="KW-0234">DNA repair</keyword>
<name>A0A2D6YHJ7_9DELT</name>
<dbReference type="GO" id="GO:0016887">
    <property type="term" value="F:ATP hydrolysis activity"/>
    <property type="evidence" value="ECO:0007669"/>
    <property type="project" value="InterPro"/>
</dbReference>
<dbReference type="InterPro" id="IPR014790">
    <property type="entry name" value="MutL_C"/>
</dbReference>
<dbReference type="AlphaFoldDB" id="A0A2D6YHJ7"/>
<sequence>MTSSFLNQKVRILPESLINKIAAGEVVERPASVVKELVENALDAGATLIQVTVKNGGKDLIQVLDNGCGMNETDARFAVERHATSKIYSDEDLFRIGTLGFRGEALASIAAVSRFELLTCPDDQESGTRLLMQGGQLDEIGKVGFPQGTRIKIERLFFNTPARLKFLKTTTTELQRIQQGFTNQALAYPQRQFKLVHNKQLLLSLGPASSLEERIFQLFGEEFRDSLQEVSHRENYLNYQGWLSIPEKVRTSKRWQYLFVNDRPVRCPAVQRAIYQGYGNFLSKSQHPAFFLSLHLDPGELDVNVHPAKTEIRLRNSQVVHTILQDQLSRSFKQQTKLRLFGREGQLPRPIQDPQTELPLANELPLQQQVRKQSSVRRVAKERPARTKHNLTFSTTTNNTNSEPEATPVATTATSSPKQEEAPTKAETTDDPIILDNLHLWTISTAPTRWQLHGQVLGCYLLATDADGLVLFHSRRVHERLLYERYRSDFLAENIEISERSTPLLLHLAPQEATLLVGLEALMRQGGFILEPFGGKTFALRQQPQLLAWSQAETLLREMLNRSALFGKRSRPDSLKQDLWTVLATQAALLETQLLTASDQQLLLAQLEQLDFDNRSLDGSPLWFSLTTVELERKFRQRF</sequence>
<dbReference type="InterPro" id="IPR038973">
    <property type="entry name" value="MutL/Mlh/Pms-like"/>
</dbReference>
<dbReference type="SUPFAM" id="SSF54211">
    <property type="entry name" value="Ribosomal protein S5 domain 2-like"/>
    <property type="match status" value="1"/>
</dbReference>
<dbReference type="Pfam" id="PF13589">
    <property type="entry name" value="HATPase_c_3"/>
    <property type="match status" value="1"/>
</dbReference>
<evidence type="ECO:0000256" key="2">
    <source>
        <dbReference type="ARBA" id="ARBA00022763"/>
    </source>
</evidence>
<evidence type="ECO:0000313" key="8">
    <source>
        <dbReference type="EMBL" id="MAH62630.1"/>
    </source>
</evidence>
<dbReference type="FunFam" id="3.30.565.10:FF:000003">
    <property type="entry name" value="DNA mismatch repair endonuclease MutL"/>
    <property type="match status" value="1"/>
</dbReference>
<dbReference type="Pfam" id="PF08676">
    <property type="entry name" value="MutL_C"/>
    <property type="match status" value="1"/>
</dbReference>
<dbReference type="InterPro" id="IPR014762">
    <property type="entry name" value="DNA_mismatch_repair_CS"/>
</dbReference>
<dbReference type="InterPro" id="IPR042121">
    <property type="entry name" value="MutL_C_regsub"/>
</dbReference>
<reference evidence="9" key="1">
    <citation type="submission" date="2017-09" db="EMBL/GenBank/DDBJ databases">
        <title>The Reconstruction of 2,631 Draft Metagenome-Assembled Genomes from the Global Oceans.</title>
        <authorList>
            <person name="Tully B.J."/>
            <person name="Graham E.D."/>
            <person name="Heidelberg J.F."/>
        </authorList>
    </citation>
    <scope>NUCLEOTIDE SEQUENCE [LARGE SCALE GENOMIC DNA]</scope>
</reference>
<dbReference type="InterPro" id="IPR014721">
    <property type="entry name" value="Ribsml_uS5_D2-typ_fold_subgr"/>
</dbReference>
<dbReference type="CDD" id="cd00782">
    <property type="entry name" value="MutL_Trans"/>
    <property type="match status" value="1"/>
</dbReference>
<dbReference type="SMART" id="SM00853">
    <property type="entry name" value="MutL_C"/>
    <property type="match status" value="1"/>
</dbReference>
<dbReference type="Gene3D" id="3.30.1370.100">
    <property type="entry name" value="MutL, C-terminal domain, regulatory subdomain"/>
    <property type="match status" value="1"/>
</dbReference>
<dbReference type="GO" id="GO:0005524">
    <property type="term" value="F:ATP binding"/>
    <property type="evidence" value="ECO:0007669"/>
    <property type="project" value="InterPro"/>
</dbReference>
<evidence type="ECO:0000313" key="9">
    <source>
        <dbReference type="Proteomes" id="UP000226525"/>
    </source>
</evidence>
<accession>A0A2D6YHJ7</accession>
<dbReference type="InterPro" id="IPR042120">
    <property type="entry name" value="MutL_C_dimsub"/>
</dbReference>
<feature type="compositionally biased region" description="Basic and acidic residues" evidence="5">
    <location>
        <begin position="418"/>
        <end position="427"/>
    </location>
</feature>
<dbReference type="PROSITE" id="PS00058">
    <property type="entry name" value="DNA_MISMATCH_REPAIR_1"/>
    <property type="match status" value="1"/>
</dbReference>
<dbReference type="Gene3D" id="3.30.230.10">
    <property type="match status" value="1"/>
</dbReference>
<feature type="compositionally biased region" description="Low complexity" evidence="5">
    <location>
        <begin position="395"/>
        <end position="417"/>
    </location>
</feature>
<proteinExistence type="inferred from homology"/>
<comment type="function">
    <text evidence="4">This protein is involved in the repair of mismatches in DNA. It is required for dam-dependent methyl-directed DNA mismatch repair. May act as a 'molecular matchmaker', a protein that promotes the formation of a stable complex between two or more DNA-binding proteins in an ATP-dependent manner without itself being part of a final effector complex.</text>
</comment>
<evidence type="ECO:0000256" key="5">
    <source>
        <dbReference type="SAM" id="MobiDB-lite"/>
    </source>
</evidence>
<comment type="similarity">
    <text evidence="1 4">Belongs to the DNA mismatch repair MutL/HexB family.</text>
</comment>
<dbReference type="InterPro" id="IPR002099">
    <property type="entry name" value="MutL/Mlh/PMS"/>
</dbReference>
<keyword evidence="2 4" id="KW-0227">DNA damage</keyword>
<dbReference type="PANTHER" id="PTHR10073">
    <property type="entry name" value="DNA MISMATCH REPAIR PROTEIN MLH, PMS, MUTL"/>
    <property type="match status" value="1"/>
</dbReference>
<dbReference type="GO" id="GO:0030983">
    <property type="term" value="F:mismatched DNA binding"/>
    <property type="evidence" value="ECO:0007669"/>
    <property type="project" value="InterPro"/>
</dbReference>
<dbReference type="GO" id="GO:0032300">
    <property type="term" value="C:mismatch repair complex"/>
    <property type="evidence" value="ECO:0007669"/>
    <property type="project" value="InterPro"/>
</dbReference>
<dbReference type="InterPro" id="IPR037198">
    <property type="entry name" value="MutL_C_sf"/>
</dbReference>
<dbReference type="GO" id="GO:0006298">
    <property type="term" value="P:mismatch repair"/>
    <property type="evidence" value="ECO:0007669"/>
    <property type="project" value="UniProtKB-UniRule"/>
</dbReference>
<protein>
    <recommendedName>
        <fullName evidence="4">DNA mismatch repair protein MutL</fullName>
    </recommendedName>
</protein>
<feature type="region of interest" description="Disordered" evidence="5">
    <location>
        <begin position="370"/>
        <end position="427"/>
    </location>
</feature>
<dbReference type="InterPro" id="IPR036890">
    <property type="entry name" value="HATPase_C_sf"/>
</dbReference>
<dbReference type="InterPro" id="IPR013507">
    <property type="entry name" value="DNA_mismatch_S5_2-like"/>
</dbReference>
<comment type="caution">
    <text evidence="8">The sequence shown here is derived from an EMBL/GenBank/DDBJ whole genome shotgun (WGS) entry which is preliminary data.</text>
</comment>
<dbReference type="Gene3D" id="3.30.565.10">
    <property type="entry name" value="Histidine kinase-like ATPase, C-terminal domain"/>
    <property type="match status" value="1"/>
</dbReference>
<organism evidence="8 9">
    <name type="scientific">SAR324 cluster bacterium</name>
    <dbReference type="NCBI Taxonomy" id="2024889"/>
    <lineage>
        <taxon>Bacteria</taxon>
        <taxon>Deltaproteobacteria</taxon>
        <taxon>SAR324 cluster</taxon>
    </lineage>
</organism>
<dbReference type="CDD" id="cd16926">
    <property type="entry name" value="HATPase_MutL-MLH-PMS-like"/>
    <property type="match status" value="1"/>
</dbReference>
<evidence type="ECO:0000259" key="7">
    <source>
        <dbReference type="SMART" id="SM01340"/>
    </source>
</evidence>
<dbReference type="EMBL" id="NZEX01000042">
    <property type="protein sequence ID" value="MAH62630.1"/>
    <property type="molecule type" value="Genomic_DNA"/>
</dbReference>
<evidence type="ECO:0000259" key="6">
    <source>
        <dbReference type="SMART" id="SM00853"/>
    </source>
</evidence>
<gene>
    <name evidence="4" type="primary">mutL</name>
    <name evidence="8" type="ORF">CMN54_04110</name>
</gene>
<dbReference type="PANTHER" id="PTHR10073:SF12">
    <property type="entry name" value="DNA MISMATCH REPAIR PROTEIN MLH1"/>
    <property type="match status" value="1"/>
</dbReference>
<dbReference type="InterPro" id="IPR020568">
    <property type="entry name" value="Ribosomal_Su5_D2-typ_SF"/>
</dbReference>
<evidence type="ECO:0000256" key="1">
    <source>
        <dbReference type="ARBA" id="ARBA00006082"/>
    </source>
</evidence>
<dbReference type="HAMAP" id="MF_00149">
    <property type="entry name" value="DNA_mis_repair"/>
    <property type="match status" value="1"/>
</dbReference>
<dbReference type="InterPro" id="IPR020667">
    <property type="entry name" value="DNA_mismatch_repair_MutL"/>
</dbReference>
<dbReference type="Proteomes" id="UP000226525">
    <property type="component" value="Unassembled WGS sequence"/>
</dbReference>
<feature type="domain" description="DNA mismatch repair protein S5" evidence="7">
    <location>
        <begin position="215"/>
        <end position="333"/>
    </location>
</feature>
<dbReference type="SMART" id="SM01340">
    <property type="entry name" value="DNA_mis_repair"/>
    <property type="match status" value="1"/>
</dbReference>
<feature type="domain" description="MutL C-terminal dimerisation" evidence="6">
    <location>
        <begin position="452"/>
        <end position="595"/>
    </location>
</feature>